<evidence type="ECO:0000313" key="1">
    <source>
        <dbReference type="EMBL" id="MCI4683774.1"/>
    </source>
</evidence>
<dbReference type="RefSeq" id="WP_243067705.1">
    <property type="nucleotide sequence ID" value="NZ_JAIVFK010000016.1"/>
</dbReference>
<reference evidence="1" key="1">
    <citation type="journal article" date="2022" name="ISME J.">
        <title>Identification of active gaseous-alkane degraders at natural gas seeps.</title>
        <authorList>
            <person name="Farhan Ul Haque M."/>
            <person name="Hernandez M."/>
            <person name="Crombie A.T."/>
            <person name="Murrell J.C."/>
        </authorList>
    </citation>
    <scope>NUCLEOTIDE SEQUENCE</scope>
    <source>
        <strain evidence="1">PC2</strain>
    </source>
</reference>
<keyword evidence="2" id="KW-1185">Reference proteome</keyword>
<dbReference type="EMBL" id="JAIVFP010000001">
    <property type="protein sequence ID" value="MCI4683774.1"/>
    <property type="molecule type" value="Genomic_DNA"/>
</dbReference>
<name>A0ABS9Z7Y2_9HYPH</name>
<dbReference type="Proteomes" id="UP001139104">
    <property type="component" value="Unassembled WGS sequence"/>
</dbReference>
<proteinExistence type="predicted"/>
<gene>
    <name evidence="1" type="ORF">K2U94_13540</name>
</gene>
<accession>A0ABS9Z7Y2</accession>
<evidence type="ECO:0000313" key="2">
    <source>
        <dbReference type="Proteomes" id="UP001139104"/>
    </source>
</evidence>
<comment type="caution">
    <text evidence="1">The sequence shown here is derived from an EMBL/GenBank/DDBJ whole genome shotgun (WGS) entry which is preliminary data.</text>
</comment>
<sequence>MKRKQWFDASGAASGGDFLFQSFLRLVARSRTVARPAPVRSERKPSADPAADACWTASLHRGDDLPPCRLSILAASDSPSAVRLELSRHKTGAARPDL</sequence>
<organism evidence="1 2">
    <name type="scientific">Candidatus Rhodoblastus alkanivorans</name>
    <dbReference type="NCBI Taxonomy" id="2954117"/>
    <lineage>
        <taxon>Bacteria</taxon>
        <taxon>Pseudomonadati</taxon>
        <taxon>Pseudomonadota</taxon>
        <taxon>Alphaproteobacteria</taxon>
        <taxon>Hyphomicrobiales</taxon>
        <taxon>Rhodoblastaceae</taxon>
        <taxon>Rhodoblastus</taxon>
    </lineage>
</organism>
<protein>
    <submittedName>
        <fullName evidence="1">Uncharacterized protein</fullName>
    </submittedName>
</protein>